<evidence type="ECO:0008006" key="3">
    <source>
        <dbReference type="Google" id="ProtNLM"/>
    </source>
</evidence>
<protein>
    <recommendedName>
        <fullName evidence="3">DUF4219 domain-containing protein</fullName>
    </recommendedName>
</protein>
<gene>
    <name evidence="1" type="ORF">QYE76_023422</name>
</gene>
<dbReference type="EMBL" id="JAUUTY010000006">
    <property type="protein sequence ID" value="KAK1617905.1"/>
    <property type="molecule type" value="Genomic_DNA"/>
</dbReference>
<organism evidence="1 2">
    <name type="scientific">Lolium multiflorum</name>
    <name type="common">Italian ryegrass</name>
    <name type="synonym">Lolium perenne subsp. multiflorum</name>
    <dbReference type="NCBI Taxonomy" id="4521"/>
    <lineage>
        <taxon>Eukaryota</taxon>
        <taxon>Viridiplantae</taxon>
        <taxon>Streptophyta</taxon>
        <taxon>Embryophyta</taxon>
        <taxon>Tracheophyta</taxon>
        <taxon>Spermatophyta</taxon>
        <taxon>Magnoliopsida</taxon>
        <taxon>Liliopsida</taxon>
        <taxon>Poales</taxon>
        <taxon>Poaceae</taxon>
        <taxon>BOP clade</taxon>
        <taxon>Pooideae</taxon>
        <taxon>Poodae</taxon>
        <taxon>Poeae</taxon>
        <taxon>Poeae Chloroplast Group 2 (Poeae type)</taxon>
        <taxon>Loliodinae</taxon>
        <taxon>Loliinae</taxon>
        <taxon>Lolium</taxon>
    </lineage>
</organism>
<dbReference type="AlphaFoldDB" id="A0AAD8RBM5"/>
<reference evidence="1" key="1">
    <citation type="submission" date="2023-07" db="EMBL/GenBank/DDBJ databases">
        <title>A chromosome-level genome assembly of Lolium multiflorum.</title>
        <authorList>
            <person name="Chen Y."/>
            <person name="Copetti D."/>
            <person name="Kolliker R."/>
            <person name="Studer B."/>
        </authorList>
    </citation>
    <scope>NUCLEOTIDE SEQUENCE</scope>
    <source>
        <strain evidence="1">02402/16</strain>
        <tissue evidence="1">Leaf</tissue>
    </source>
</reference>
<comment type="caution">
    <text evidence="1">The sequence shown here is derived from an EMBL/GenBank/DDBJ whole genome shotgun (WGS) entry which is preliminary data.</text>
</comment>
<proteinExistence type="predicted"/>
<dbReference type="Proteomes" id="UP001231189">
    <property type="component" value="Unassembled WGS sequence"/>
</dbReference>
<evidence type="ECO:0000313" key="1">
    <source>
        <dbReference type="EMBL" id="KAK1617905.1"/>
    </source>
</evidence>
<name>A0AAD8RBM5_LOLMU</name>
<sequence length="106" mass="11671">MSSDEDEKKAAAQKALVDAQASGKPLMMMPRTNAVPIQYPMLNDTNYMVWATKMKFILRNLRVWKAIEGEDEVDEEVDGGAMAALSQSVPDSMVKTLADYATAKEA</sequence>
<keyword evidence="2" id="KW-1185">Reference proteome</keyword>
<accession>A0AAD8RBM5</accession>
<evidence type="ECO:0000313" key="2">
    <source>
        <dbReference type="Proteomes" id="UP001231189"/>
    </source>
</evidence>